<accession>A0ABY5LZK4</accession>
<evidence type="ECO:0000256" key="2">
    <source>
        <dbReference type="ARBA" id="ARBA00022692"/>
    </source>
</evidence>
<feature type="transmembrane region" description="Helical" evidence="5">
    <location>
        <begin position="226"/>
        <end position="246"/>
    </location>
</feature>
<feature type="transmembrane region" description="Helical" evidence="5">
    <location>
        <begin position="6"/>
        <end position="27"/>
    </location>
</feature>
<feature type="transmembrane region" description="Helical" evidence="5">
    <location>
        <begin position="136"/>
        <end position="157"/>
    </location>
</feature>
<evidence type="ECO:0000256" key="1">
    <source>
        <dbReference type="ARBA" id="ARBA00004141"/>
    </source>
</evidence>
<sequence length="291" mass="31828">MHHPLLLIFVKITIFSLMLAIGSNLCFEEMLSLWRKPALLLRALLAVVVLVPLVVIVLLKLFNLPPEVITGLALLAASPGAPLTTKRAQKAGGRFCYAASLQLTLAILAVCVTPVTLGIFFSLFQHLVEKVTILEVARQVIMVQLLPVSIGLLLQRFTPKFAENIAQPLNFIADILLLLLVVLAGILGIPLFFKVWGLPMVVITIMIIVSLAIGHSLGDYNDDTQPILAISCIARNVGLALFIAILNDVQQQVIPTIIAYVIVGAVLGGFYSIWNKRKLEKQPDMKIRPHP</sequence>
<dbReference type="Proteomes" id="UP001057561">
    <property type="component" value="Chromosome"/>
</dbReference>
<dbReference type="PANTHER" id="PTHR10361">
    <property type="entry name" value="SODIUM-BILE ACID COTRANSPORTER"/>
    <property type="match status" value="1"/>
</dbReference>
<keyword evidence="7" id="KW-1185">Reference proteome</keyword>
<dbReference type="PANTHER" id="PTHR10361:SF28">
    <property type="entry name" value="P3 PROTEIN-RELATED"/>
    <property type="match status" value="1"/>
</dbReference>
<dbReference type="InterPro" id="IPR038770">
    <property type="entry name" value="Na+/solute_symporter_sf"/>
</dbReference>
<proteinExistence type="predicted"/>
<name>A0ABY5LZK4_9CYAN</name>
<dbReference type="InterPro" id="IPR002657">
    <property type="entry name" value="BilAc:Na_symport/Acr3"/>
</dbReference>
<evidence type="ECO:0000313" key="7">
    <source>
        <dbReference type="Proteomes" id="UP001057561"/>
    </source>
</evidence>
<reference evidence="6" key="1">
    <citation type="submission" date="2022-06" db="EMBL/GenBank/DDBJ databases">
        <title>Nostosin G and Spiroidesin B from the Cyanobacterium Dolichospermum sp. NIES-1697.</title>
        <authorList>
            <person name="Phan C.-S."/>
            <person name="Mehjabin J.J."/>
            <person name="Anas A.R.J."/>
            <person name="Hayasaka M."/>
            <person name="Onoki R."/>
            <person name="Wang J."/>
            <person name="Umezawa T."/>
            <person name="Washio K."/>
            <person name="Morikawa M."/>
            <person name="Okino T."/>
        </authorList>
    </citation>
    <scope>NUCLEOTIDE SEQUENCE</scope>
    <source>
        <strain evidence="6">NIES-1697</strain>
    </source>
</reference>
<evidence type="ECO:0000256" key="4">
    <source>
        <dbReference type="ARBA" id="ARBA00023136"/>
    </source>
</evidence>
<protein>
    <submittedName>
        <fullName evidence="6">Bile acid:sodium symporter</fullName>
    </submittedName>
</protein>
<feature type="transmembrane region" description="Helical" evidence="5">
    <location>
        <begin position="252"/>
        <end position="274"/>
    </location>
</feature>
<dbReference type="InterPro" id="IPR004710">
    <property type="entry name" value="Bilac:Na_transpt"/>
</dbReference>
<dbReference type="Gene3D" id="1.20.1530.20">
    <property type="match status" value="1"/>
</dbReference>
<keyword evidence="2 5" id="KW-0812">Transmembrane</keyword>
<comment type="subcellular location">
    <subcellularLocation>
        <location evidence="1">Membrane</location>
        <topology evidence="1">Multi-pass membrane protein</topology>
    </subcellularLocation>
</comment>
<keyword evidence="4 5" id="KW-0472">Membrane</keyword>
<evidence type="ECO:0000256" key="3">
    <source>
        <dbReference type="ARBA" id="ARBA00022989"/>
    </source>
</evidence>
<gene>
    <name evidence="6" type="ORF">NG743_05125</name>
</gene>
<feature type="transmembrane region" description="Helical" evidence="5">
    <location>
        <begin position="97"/>
        <end position="124"/>
    </location>
</feature>
<dbReference type="EMBL" id="CP099464">
    <property type="protein sequence ID" value="UUO16429.1"/>
    <property type="molecule type" value="Genomic_DNA"/>
</dbReference>
<evidence type="ECO:0000256" key="5">
    <source>
        <dbReference type="SAM" id="Phobius"/>
    </source>
</evidence>
<dbReference type="RefSeq" id="WP_193963514.1">
    <property type="nucleotide sequence ID" value="NZ_CP099464.1"/>
</dbReference>
<feature type="transmembrane region" description="Helical" evidence="5">
    <location>
        <begin position="39"/>
        <end position="62"/>
    </location>
</feature>
<feature type="transmembrane region" description="Helical" evidence="5">
    <location>
        <begin position="195"/>
        <end position="214"/>
    </location>
</feature>
<feature type="transmembrane region" description="Helical" evidence="5">
    <location>
        <begin position="169"/>
        <end position="189"/>
    </location>
</feature>
<evidence type="ECO:0000313" key="6">
    <source>
        <dbReference type="EMBL" id="UUO16429.1"/>
    </source>
</evidence>
<dbReference type="Pfam" id="PF01758">
    <property type="entry name" value="SBF"/>
    <property type="match status" value="1"/>
</dbReference>
<organism evidence="6 7">
    <name type="scientific">Dolichospermum heterosporum TAC447</name>
    <dbReference type="NCBI Taxonomy" id="747523"/>
    <lineage>
        <taxon>Bacteria</taxon>
        <taxon>Bacillati</taxon>
        <taxon>Cyanobacteriota</taxon>
        <taxon>Cyanophyceae</taxon>
        <taxon>Nostocales</taxon>
        <taxon>Aphanizomenonaceae</taxon>
        <taxon>Dolichospermum</taxon>
        <taxon>Dolichospermum heterosporum</taxon>
    </lineage>
</organism>
<keyword evidence="3 5" id="KW-1133">Transmembrane helix</keyword>